<evidence type="ECO:0000313" key="3">
    <source>
        <dbReference type="Proteomes" id="UP000053097"/>
    </source>
</evidence>
<dbReference type="Proteomes" id="UP000053097">
    <property type="component" value="Unassembled WGS sequence"/>
</dbReference>
<keyword evidence="1" id="KW-0175">Coiled coil</keyword>
<evidence type="ECO:0000256" key="1">
    <source>
        <dbReference type="SAM" id="Coils"/>
    </source>
</evidence>
<proteinExistence type="predicted"/>
<keyword evidence="3" id="KW-1185">Reference proteome</keyword>
<protein>
    <submittedName>
        <fullName evidence="2">Uncharacterized protein</fullName>
    </submittedName>
</protein>
<accession>A0A026W5H7</accession>
<evidence type="ECO:0000313" key="2">
    <source>
        <dbReference type="EMBL" id="EZA50284.1"/>
    </source>
</evidence>
<dbReference type="STRING" id="2015173.A0A026W5H7"/>
<dbReference type="AlphaFoldDB" id="A0A026W5H7"/>
<gene>
    <name evidence="2" type="ORF">X777_11295</name>
</gene>
<sequence>NQHKQIIKKFAKQQQDLQKKDFEITSLKQKVAKHILQRNKSNCMIQKQLRKKVLKKRILETIINKRDIKINNHRENLVALKNKSFSYCEECDIMKIENPNLINKKSVLVKENDAQNEELTTQQDLTYKLIRQIEYLEQTINILKQETDNIDDMKKKLMDLQKRNNYLKNTFIQTETPAKKTKSFANLMYENENKIIWTQGNIKYDTIMIQKYKDIVKLQEENKSLRNQPRETEIKFARSNDTTLLQRSERNSIIMINFMLMDLSHLDRNKEELLAKINYLKTEIASCQSSTTNIKYKLRLLLHKNEILKIDTEIVKNSNNQLLYMPEDMSKRFLKDALYTLPGKIYEKFTCLQMEVKKTKTKKVCASKRYQKETPERENQIKQQQTNVRI</sequence>
<reference evidence="2 3" key="1">
    <citation type="journal article" date="2014" name="Curr. Biol.">
        <title>The genome of the clonal raider ant Cerapachys biroi.</title>
        <authorList>
            <person name="Oxley P.R."/>
            <person name="Ji L."/>
            <person name="Fetter-Pruneda I."/>
            <person name="McKenzie S.K."/>
            <person name="Li C."/>
            <person name="Hu H."/>
            <person name="Zhang G."/>
            <person name="Kronauer D.J."/>
        </authorList>
    </citation>
    <scope>NUCLEOTIDE SEQUENCE [LARGE SCALE GENOMIC DNA]</scope>
</reference>
<organism evidence="2 3">
    <name type="scientific">Ooceraea biroi</name>
    <name type="common">Clonal raider ant</name>
    <name type="synonym">Cerapachys biroi</name>
    <dbReference type="NCBI Taxonomy" id="2015173"/>
    <lineage>
        <taxon>Eukaryota</taxon>
        <taxon>Metazoa</taxon>
        <taxon>Ecdysozoa</taxon>
        <taxon>Arthropoda</taxon>
        <taxon>Hexapoda</taxon>
        <taxon>Insecta</taxon>
        <taxon>Pterygota</taxon>
        <taxon>Neoptera</taxon>
        <taxon>Endopterygota</taxon>
        <taxon>Hymenoptera</taxon>
        <taxon>Apocrita</taxon>
        <taxon>Aculeata</taxon>
        <taxon>Formicoidea</taxon>
        <taxon>Formicidae</taxon>
        <taxon>Dorylinae</taxon>
        <taxon>Ooceraea</taxon>
    </lineage>
</organism>
<feature type="coiled-coil region" evidence="1">
    <location>
        <begin position="136"/>
        <end position="170"/>
    </location>
</feature>
<name>A0A026W5H7_OOCBI</name>
<feature type="non-terminal residue" evidence="2">
    <location>
        <position position="1"/>
    </location>
</feature>
<dbReference type="EMBL" id="KK107465">
    <property type="protein sequence ID" value="EZA50284.1"/>
    <property type="molecule type" value="Genomic_DNA"/>
</dbReference>